<evidence type="ECO:0000313" key="3">
    <source>
        <dbReference type="Proteomes" id="UP001497493"/>
    </source>
</evidence>
<dbReference type="EMBL" id="OZ026884">
    <property type="protein sequence ID" value="CAL1241587.1"/>
    <property type="molecule type" value="Genomic_DNA"/>
</dbReference>
<dbReference type="Proteomes" id="UP001497493">
    <property type="component" value="Chromosome"/>
</dbReference>
<protein>
    <submittedName>
        <fullName evidence="2">Uncharacterized protein</fullName>
    </submittedName>
</protein>
<gene>
    <name evidence="2" type="ORF">MECH1_V1_2811</name>
</gene>
<evidence type="ECO:0000256" key="1">
    <source>
        <dbReference type="SAM" id="MobiDB-lite"/>
    </source>
</evidence>
<proteinExistence type="predicted"/>
<organism evidence="2 3">
    <name type="scientific">Candidatus Methylocalor cossyra</name>
    <dbReference type="NCBI Taxonomy" id="3108543"/>
    <lineage>
        <taxon>Bacteria</taxon>
        <taxon>Pseudomonadati</taxon>
        <taxon>Pseudomonadota</taxon>
        <taxon>Gammaproteobacteria</taxon>
        <taxon>Methylococcales</taxon>
        <taxon>Methylococcaceae</taxon>
        <taxon>Candidatus Methylocalor</taxon>
    </lineage>
</organism>
<keyword evidence="3" id="KW-1185">Reference proteome</keyword>
<feature type="region of interest" description="Disordered" evidence="1">
    <location>
        <begin position="1"/>
        <end position="27"/>
    </location>
</feature>
<reference evidence="2 3" key="1">
    <citation type="submission" date="2024-04" db="EMBL/GenBank/DDBJ databases">
        <authorList>
            <person name="Cremers G."/>
        </authorList>
    </citation>
    <scope>NUCLEOTIDE SEQUENCE [LARGE SCALE GENOMIC DNA]</scope>
    <source>
        <strain evidence="2">MeCH1-AG</strain>
    </source>
</reference>
<sequence length="27" mass="2652">MGGFFMPDAGLEGALPFHPTGSSGAEA</sequence>
<name>A0ABM9NLR3_9GAMM</name>
<accession>A0ABM9NLR3</accession>
<evidence type="ECO:0000313" key="2">
    <source>
        <dbReference type="EMBL" id="CAL1241587.1"/>
    </source>
</evidence>